<organism evidence="1 2">
    <name type="scientific">Effrenium voratum</name>
    <dbReference type="NCBI Taxonomy" id="2562239"/>
    <lineage>
        <taxon>Eukaryota</taxon>
        <taxon>Sar</taxon>
        <taxon>Alveolata</taxon>
        <taxon>Dinophyceae</taxon>
        <taxon>Suessiales</taxon>
        <taxon>Symbiodiniaceae</taxon>
        <taxon>Effrenium</taxon>
    </lineage>
</organism>
<sequence>MGWTVWGCPFFLTEQVPKRQPLGPFTFQVPFMEMSYREEEQVGHLEFLVKEAPIEDDALDQLLEELRRVLVNLARRPEMVLLLRTDARRASSMPAMRHVRKFLSFIQKEVGTECVLVGRGSAIVLVPSTLLGRAVLRLVQFVQRMLPAPYPQAIVANLAPASERKGASGRRPPGGLVDAGLGLVGNGFPAISLDFWLFGV</sequence>
<evidence type="ECO:0000313" key="1">
    <source>
        <dbReference type="EMBL" id="CAJ1410435.1"/>
    </source>
</evidence>
<comment type="caution">
    <text evidence="1">The sequence shown here is derived from an EMBL/GenBank/DDBJ whole genome shotgun (WGS) entry which is preliminary data.</text>
</comment>
<dbReference type="AlphaFoldDB" id="A0AA36NF77"/>
<dbReference type="EMBL" id="CAUJNA010003816">
    <property type="protein sequence ID" value="CAJ1410435.1"/>
    <property type="molecule type" value="Genomic_DNA"/>
</dbReference>
<proteinExistence type="predicted"/>
<name>A0AA36NF77_9DINO</name>
<keyword evidence="2" id="KW-1185">Reference proteome</keyword>
<gene>
    <name evidence="1" type="ORF">EVOR1521_LOCUS31261</name>
</gene>
<evidence type="ECO:0000313" key="2">
    <source>
        <dbReference type="Proteomes" id="UP001178507"/>
    </source>
</evidence>
<accession>A0AA36NF77</accession>
<protein>
    <submittedName>
        <fullName evidence="1">Uncharacterized protein</fullName>
    </submittedName>
</protein>
<dbReference type="Proteomes" id="UP001178507">
    <property type="component" value="Unassembled WGS sequence"/>
</dbReference>
<reference evidence="1" key="1">
    <citation type="submission" date="2023-08" db="EMBL/GenBank/DDBJ databases">
        <authorList>
            <person name="Chen Y."/>
            <person name="Shah S."/>
            <person name="Dougan E. K."/>
            <person name="Thang M."/>
            <person name="Chan C."/>
        </authorList>
    </citation>
    <scope>NUCLEOTIDE SEQUENCE</scope>
</reference>